<dbReference type="Gene3D" id="2.40.50.100">
    <property type="match status" value="1"/>
</dbReference>
<accession>A0A1J5SBN6</accession>
<dbReference type="AlphaFoldDB" id="A0A1J5SBN6"/>
<dbReference type="EMBL" id="MLJW01000048">
    <property type="protein sequence ID" value="OIR05775.1"/>
    <property type="molecule type" value="Genomic_DNA"/>
</dbReference>
<dbReference type="InterPro" id="IPR058647">
    <property type="entry name" value="BSH_CzcB-like"/>
</dbReference>
<dbReference type="PROSITE" id="PS51257">
    <property type="entry name" value="PROKAR_LIPOPROTEIN"/>
    <property type="match status" value="1"/>
</dbReference>
<gene>
    <name evidence="3" type="primary">czcB_6</name>
    <name evidence="3" type="ORF">GALL_122100</name>
</gene>
<dbReference type="GO" id="GO:0015679">
    <property type="term" value="P:plasma membrane copper ion transport"/>
    <property type="evidence" value="ECO:0007669"/>
    <property type="project" value="TreeGrafter"/>
</dbReference>
<dbReference type="GO" id="GO:0022857">
    <property type="term" value="F:transmembrane transporter activity"/>
    <property type="evidence" value="ECO:0007669"/>
    <property type="project" value="InterPro"/>
</dbReference>
<evidence type="ECO:0000313" key="3">
    <source>
        <dbReference type="EMBL" id="OIR05775.1"/>
    </source>
</evidence>
<proteinExistence type="predicted"/>
<dbReference type="PANTHER" id="PTHR30097">
    <property type="entry name" value="CATION EFFLUX SYSTEM PROTEIN CUSB"/>
    <property type="match status" value="1"/>
</dbReference>
<dbReference type="Gene3D" id="1.10.287.470">
    <property type="entry name" value="Helix hairpin bin"/>
    <property type="match status" value="1"/>
</dbReference>
<comment type="caution">
    <text evidence="3">The sequence shown here is derived from an EMBL/GenBank/DDBJ whole genome shotgun (WGS) entry which is preliminary data.</text>
</comment>
<dbReference type="InterPro" id="IPR051909">
    <property type="entry name" value="MFP_Cation_Efflux"/>
</dbReference>
<evidence type="ECO:0000259" key="2">
    <source>
        <dbReference type="Pfam" id="PF25973"/>
    </source>
</evidence>
<dbReference type="GO" id="GO:0030313">
    <property type="term" value="C:cell envelope"/>
    <property type="evidence" value="ECO:0007669"/>
    <property type="project" value="TreeGrafter"/>
</dbReference>
<protein>
    <submittedName>
        <fullName evidence="3">Cobalt-zinc-cadmium resistance protein CzcB</fullName>
    </submittedName>
</protein>
<dbReference type="GO" id="GO:0060003">
    <property type="term" value="P:copper ion export"/>
    <property type="evidence" value="ECO:0007669"/>
    <property type="project" value="TreeGrafter"/>
</dbReference>
<dbReference type="Gene3D" id="2.40.420.20">
    <property type="match status" value="1"/>
</dbReference>
<reference evidence="3" key="1">
    <citation type="submission" date="2016-10" db="EMBL/GenBank/DDBJ databases">
        <title>Sequence of Gallionella enrichment culture.</title>
        <authorList>
            <person name="Poehlein A."/>
            <person name="Muehling M."/>
            <person name="Daniel R."/>
        </authorList>
    </citation>
    <scope>NUCLEOTIDE SEQUENCE</scope>
</reference>
<keyword evidence="1" id="KW-0813">Transport</keyword>
<evidence type="ECO:0000256" key="1">
    <source>
        <dbReference type="ARBA" id="ARBA00022448"/>
    </source>
</evidence>
<dbReference type="GO" id="GO:0016020">
    <property type="term" value="C:membrane"/>
    <property type="evidence" value="ECO:0007669"/>
    <property type="project" value="InterPro"/>
</dbReference>
<dbReference type="NCBIfam" id="TIGR01730">
    <property type="entry name" value="RND_mfp"/>
    <property type="match status" value="1"/>
</dbReference>
<dbReference type="PANTHER" id="PTHR30097:SF4">
    <property type="entry name" value="SLR6042 PROTEIN"/>
    <property type="match status" value="1"/>
</dbReference>
<dbReference type="SUPFAM" id="SSF111369">
    <property type="entry name" value="HlyD-like secretion proteins"/>
    <property type="match status" value="1"/>
</dbReference>
<feature type="domain" description="CzcB-like barrel-sandwich hybrid" evidence="2">
    <location>
        <begin position="80"/>
        <end position="220"/>
    </location>
</feature>
<dbReference type="InterPro" id="IPR006143">
    <property type="entry name" value="RND_pump_MFP"/>
</dbReference>
<sequence length="379" mass="42504">MKKIVFVFIISTIIFSCKNKETKEVVAEKKTVNENRVVLTNEQIKNADIVIGTPEIKNIHTSITASGHVDVPPQSLISISFPMGGYLKRFDLLLGTSVKKGEALAVMEDQSYIQLQQDYLTAKSRMEYLNADVQRQKELSENEAASKKNYQLVLSEFKTQQVLMKALEEKLQMIGIRPEKLNVNNISRTVNLISPITGYVSKINVNVGKYVNPADVLFELVNPSDIHVAMTVFEKDIDLFKKGVKGKVALADKPDKPLDVEVILVTKNINENRTGTIHCHFENMNTNVLPGMFLTGTFELSNKSATVVPEDAVLRYAGKQYVFIAIADNQFELKEIETGGKEKGFIEIKPQPNNDWLQQKVVVKNAYALLGKLKNKITD</sequence>
<dbReference type="Pfam" id="PF25973">
    <property type="entry name" value="BSH_CzcB"/>
    <property type="match status" value="1"/>
</dbReference>
<dbReference type="Gene3D" id="2.40.30.170">
    <property type="match status" value="1"/>
</dbReference>
<organism evidence="3">
    <name type="scientific">mine drainage metagenome</name>
    <dbReference type="NCBI Taxonomy" id="410659"/>
    <lineage>
        <taxon>unclassified sequences</taxon>
        <taxon>metagenomes</taxon>
        <taxon>ecological metagenomes</taxon>
    </lineage>
</organism>
<name>A0A1J5SBN6_9ZZZZ</name>